<protein>
    <submittedName>
        <fullName evidence="2">Uncharacterized protein</fullName>
    </submittedName>
</protein>
<evidence type="ECO:0000313" key="2">
    <source>
        <dbReference type="EMBL" id="CAI9169956.1"/>
    </source>
</evidence>
<organism evidence="2 3">
    <name type="scientific">Rangifer tarandus platyrhynchus</name>
    <name type="common">Svalbard reindeer</name>
    <dbReference type="NCBI Taxonomy" id="3082113"/>
    <lineage>
        <taxon>Eukaryota</taxon>
        <taxon>Metazoa</taxon>
        <taxon>Chordata</taxon>
        <taxon>Craniata</taxon>
        <taxon>Vertebrata</taxon>
        <taxon>Euteleostomi</taxon>
        <taxon>Mammalia</taxon>
        <taxon>Eutheria</taxon>
        <taxon>Laurasiatheria</taxon>
        <taxon>Artiodactyla</taxon>
        <taxon>Ruminantia</taxon>
        <taxon>Pecora</taxon>
        <taxon>Cervidae</taxon>
        <taxon>Odocoileinae</taxon>
        <taxon>Rangifer</taxon>
    </lineage>
</organism>
<name>A0ABN8ZAG7_RANTA</name>
<evidence type="ECO:0000256" key="1">
    <source>
        <dbReference type="SAM" id="MobiDB-lite"/>
    </source>
</evidence>
<feature type="compositionally biased region" description="Low complexity" evidence="1">
    <location>
        <begin position="46"/>
        <end position="62"/>
    </location>
</feature>
<keyword evidence="3" id="KW-1185">Reference proteome</keyword>
<proteinExistence type="predicted"/>
<accession>A0ABN8ZAG7</accession>
<sequence length="74" mass="7862">MGEAEIRTCELGQLQTNQPETRSEGTPNAARAKTWRAAARGEARRQGSGAQAQEPEEGAAQGTLVPEESQEALP</sequence>
<dbReference type="Proteomes" id="UP001176941">
    <property type="component" value="Chromosome 3"/>
</dbReference>
<feature type="compositionally biased region" description="Low complexity" evidence="1">
    <location>
        <begin position="29"/>
        <end position="38"/>
    </location>
</feature>
<gene>
    <name evidence="2" type="ORF">MRATA1EN1_LOCUS18918</name>
</gene>
<evidence type="ECO:0000313" key="3">
    <source>
        <dbReference type="Proteomes" id="UP001176941"/>
    </source>
</evidence>
<feature type="compositionally biased region" description="Polar residues" evidence="1">
    <location>
        <begin position="13"/>
        <end position="26"/>
    </location>
</feature>
<reference evidence="2" key="1">
    <citation type="submission" date="2023-04" db="EMBL/GenBank/DDBJ databases">
        <authorList>
            <consortium name="ELIXIR-Norway"/>
        </authorList>
    </citation>
    <scope>NUCLEOTIDE SEQUENCE [LARGE SCALE GENOMIC DNA]</scope>
</reference>
<feature type="region of interest" description="Disordered" evidence="1">
    <location>
        <begin position="1"/>
        <end position="74"/>
    </location>
</feature>
<dbReference type="EMBL" id="OX459939">
    <property type="protein sequence ID" value="CAI9169956.1"/>
    <property type="molecule type" value="Genomic_DNA"/>
</dbReference>